<organism evidence="1 2">
    <name type="scientific">Pistacia integerrima</name>
    <dbReference type="NCBI Taxonomy" id="434235"/>
    <lineage>
        <taxon>Eukaryota</taxon>
        <taxon>Viridiplantae</taxon>
        <taxon>Streptophyta</taxon>
        <taxon>Embryophyta</taxon>
        <taxon>Tracheophyta</taxon>
        <taxon>Spermatophyta</taxon>
        <taxon>Magnoliopsida</taxon>
        <taxon>eudicotyledons</taxon>
        <taxon>Gunneridae</taxon>
        <taxon>Pentapetalae</taxon>
        <taxon>rosids</taxon>
        <taxon>malvids</taxon>
        <taxon>Sapindales</taxon>
        <taxon>Anacardiaceae</taxon>
        <taxon>Pistacia</taxon>
    </lineage>
</organism>
<sequence>MVASVFSIYVRTVHRIWRQVKNSGMHVDVSHKRTGNCGRKRIQIDLTQFLEIPLRQWTTLDSLACSINMNKTTLFRRLKSGAIRRHSNAIKPILKEENKRSRFQFCISMLDESSIPQDPIFKGMYNIVHIDEKWFYMTKKI</sequence>
<gene>
    <name evidence="1" type="ORF">Pint_24912</name>
</gene>
<dbReference type="Proteomes" id="UP001163603">
    <property type="component" value="Chromosome 7"/>
</dbReference>
<protein>
    <submittedName>
        <fullName evidence="1">Uncharacterized protein</fullName>
    </submittedName>
</protein>
<evidence type="ECO:0000313" key="1">
    <source>
        <dbReference type="EMBL" id="KAJ0034587.1"/>
    </source>
</evidence>
<comment type="caution">
    <text evidence="1">The sequence shown here is derived from an EMBL/GenBank/DDBJ whole genome shotgun (WGS) entry which is preliminary data.</text>
</comment>
<dbReference type="EMBL" id="CM047742">
    <property type="protein sequence ID" value="KAJ0034587.1"/>
    <property type="molecule type" value="Genomic_DNA"/>
</dbReference>
<accession>A0ACC0YFE5</accession>
<name>A0ACC0YFE5_9ROSI</name>
<reference evidence="2" key="1">
    <citation type="journal article" date="2023" name="G3 (Bethesda)">
        <title>Genome assembly and association tests identify interacting loci associated with vigor, precocity, and sex in interspecific pistachio rootstocks.</title>
        <authorList>
            <person name="Palmer W."/>
            <person name="Jacygrad E."/>
            <person name="Sagayaradj S."/>
            <person name="Cavanaugh K."/>
            <person name="Han R."/>
            <person name="Bertier L."/>
            <person name="Beede B."/>
            <person name="Kafkas S."/>
            <person name="Golino D."/>
            <person name="Preece J."/>
            <person name="Michelmore R."/>
        </authorList>
    </citation>
    <scope>NUCLEOTIDE SEQUENCE [LARGE SCALE GENOMIC DNA]</scope>
</reference>
<proteinExistence type="predicted"/>
<keyword evidence="2" id="KW-1185">Reference proteome</keyword>
<evidence type="ECO:0000313" key="2">
    <source>
        <dbReference type="Proteomes" id="UP001163603"/>
    </source>
</evidence>